<protein>
    <submittedName>
        <fullName evidence="2">Uncharacterized protein</fullName>
    </submittedName>
</protein>
<dbReference type="AlphaFoldDB" id="A0A363NPG3"/>
<feature type="signal peptide" evidence="1">
    <location>
        <begin position="1"/>
        <end position="20"/>
    </location>
</feature>
<organism evidence="2 3">
    <name type="scientific">Sphingobacterium athyrii</name>
    <dbReference type="NCBI Taxonomy" id="2152717"/>
    <lineage>
        <taxon>Bacteria</taxon>
        <taxon>Pseudomonadati</taxon>
        <taxon>Bacteroidota</taxon>
        <taxon>Sphingobacteriia</taxon>
        <taxon>Sphingobacteriales</taxon>
        <taxon>Sphingobacteriaceae</taxon>
        <taxon>Sphingobacterium</taxon>
    </lineage>
</organism>
<keyword evidence="1" id="KW-0732">Signal</keyword>
<accession>A0A363NPG3</accession>
<name>A0A363NPG3_9SPHI</name>
<dbReference type="Proteomes" id="UP000250831">
    <property type="component" value="Unassembled WGS sequence"/>
</dbReference>
<comment type="caution">
    <text evidence="2">The sequence shown here is derived from an EMBL/GenBank/DDBJ whole genome shotgun (WGS) entry which is preliminary data.</text>
</comment>
<feature type="chain" id="PRO_5016933477" evidence="1">
    <location>
        <begin position="21"/>
        <end position="620"/>
    </location>
</feature>
<evidence type="ECO:0000313" key="2">
    <source>
        <dbReference type="EMBL" id="PUV22653.1"/>
    </source>
</evidence>
<proteinExistence type="predicted"/>
<reference evidence="2 3" key="1">
    <citation type="submission" date="2018-04" db="EMBL/GenBank/DDBJ databases">
        <title>Sphingobacterium sp. M46 Genome.</title>
        <authorList>
            <person name="Cheng J."/>
            <person name="Li Y."/>
        </authorList>
    </citation>
    <scope>NUCLEOTIDE SEQUENCE [LARGE SCALE GENOMIC DNA]</scope>
    <source>
        <strain evidence="2 3">M46</strain>
    </source>
</reference>
<evidence type="ECO:0000313" key="3">
    <source>
        <dbReference type="Proteomes" id="UP000250831"/>
    </source>
</evidence>
<keyword evidence="3" id="KW-1185">Reference proteome</keyword>
<gene>
    <name evidence="2" type="ORF">DCO56_20870</name>
</gene>
<dbReference type="EMBL" id="QCXX01000006">
    <property type="protein sequence ID" value="PUV22653.1"/>
    <property type="molecule type" value="Genomic_DNA"/>
</dbReference>
<sequence>MIFRQLYLVLLIMAFCQCHGNSNTVANREKLMSRVDTLEKVESVTGQFKSNNQVIQLSDAMEKLLFVLNKGDIYLPESGFFLHLSQVDAKRLGTAYILLIPLFPDRENLFFTYDQDFTFEIVPMPGMENCYYTKNVTFFNAHNKDKISSENDRYPATIFNQPTLKDTIEWSIFSDYRDLRHVPQWIDHLDNNQQVIVHYVGCAETTNGGYAIHDYRPTTVADLARKRLNDVSNQMESLGVPGAEASQHEWKTWLDKVISLNPKDQFSKGGAKVWTKTFQENTNGLFALDETKGKIIRLHPQPDYLNFKDQQLLSINPADNSIQVGKIASLQQPNAAEFVDFRVENGTLFSINKLFQWGQYSAEPSNEKTTFYKERASKKLLPMVRDMIIDHTYMTPEHSYILYHKDRTVNYEILCINSRTGTIIAQKTVDRLLAEAHIAKGTIEYLPFATMNNTSPDFPLLFKLNEVIYHLSLNAKLIPVETVKLPANLPWHPSYLSADKRSFYFDKTDNELLFYPIGQKESIPSIKLQDHLFDRYIMLPDGDNFRFFYEYGDTFTHGIKTVLINGSTFRQEGEAELVYSYVPLETESSDNTPNNLRAFKIGKKWIVTFMLEQKLIVAEI</sequence>
<evidence type="ECO:0000256" key="1">
    <source>
        <dbReference type="SAM" id="SignalP"/>
    </source>
</evidence>